<dbReference type="SMART" id="SM00456">
    <property type="entry name" value="WW"/>
    <property type="match status" value="1"/>
</dbReference>
<dbReference type="CDD" id="cd00201">
    <property type="entry name" value="WW"/>
    <property type="match status" value="1"/>
</dbReference>
<keyword evidence="1" id="KW-0175">Coiled coil</keyword>
<reference evidence="4 5" key="1">
    <citation type="submission" date="2013-07" db="EMBL/GenBank/DDBJ databases">
        <authorList>
            <person name="Stoco P.H."/>
            <person name="Wagner G."/>
            <person name="Gerber A."/>
            <person name="Zaha A."/>
            <person name="Thompson C."/>
            <person name="Bartholomeu D.C."/>
            <person name="Luckemeyer D.D."/>
            <person name="Bahia D."/>
            <person name="Loreto E."/>
            <person name="Prestes E.B."/>
            <person name="Lima F.M."/>
            <person name="Rodrigues-Luiz G."/>
            <person name="Vallejo G.A."/>
            <person name="Filho J.F."/>
            <person name="Monteiro K.M."/>
            <person name="Tyler K.M."/>
            <person name="de Almeida L.G."/>
            <person name="Ortiz M.F."/>
            <person name="Siervo M.A."/>
            <person name="de Moraes M.H."/>
            <person name="Cunha O.L."/>
            <person name="Mendonca-Neto R."/>
            <person name="Silva R."/>
            <person name="Teixeira S.M."/>
            <person name="Murta S.M."/>
            <person name="Sincero T.C."/>
            <person name="Mendes T.A."/>
            <person name="Urmenyi T.P."/>
            <person name="Silva V.G."/>
            <person name="da Rocha W.D."/>
            <person name="Andersson B."/>
            <person name="Romanha A.J."/>
            <person name="Steindel M."/>
            <person name="de Vasconcelos A.T."/>
            <person name="Grisard E.C."/>
        </authorList>
    </citation>
    <scope>NUCLEOTIDE SEQUENCE [LARGE SCALE GENOMIC DNA]</scope>
    <source>
        <strain evidence="4 5">SC58</strain>
    </source>
</reference>
<feature type="coiled-coil region" evidence="1">
    <location>
        <begin position="243"/>
        <end position="367"/>
    </location>
</feature>
<feature type="domain" description="WW" evidence="3">
    <location>
        <begin position="69"/>
        <end position="102"/>
    </location>
</feature>
<feature type="region of interest" description="Disordered" evidence="2">
    <location>
        <begin position="597"/>
        <end position="619"/>
    </location>
</feature>
<gene>
    <name evidence="4" type="ORF">TRSC58_05480</name>
</gene>
<dbReference type="Proteomes" id="UP000031737">
    <property type="component" value="Unassembled WGS sequence"/>
</dbReference>
<evidence type="ECO:0000313" key="4">
    <source>
        <dbReference type="EMBL" id="ESL06839.1"/>
    </source>
</evidence>
<dbReference type="AlphaFoldDB" id="A0A061IVY0"/>
<comment type="caution">
    <text evidence="4">The sequence shown here is derived from an EMBL/GenBank/DDBJ whole genome shotgun (WGS) entry which is preliminary data.</text>
</comment>
<dbReference type="SUPFAM" id="SSF51045">
    <property type="entry name" value="WW domain"/>
    <property type="match status" value="1"/>
</dbReference>
<feature type="coiled-coil region" evidence="1">
    <location>
        <begin position="456"/>
        <end position="483"/>
    </location>
</feature>
<evidence type="ECO:0000256" key="1">
    <source>
        <dbReference type="SAM" id="Coils"/>
    </source>
</evidence>
<proteinExistence type="predicted"/>
<evidence type="ECO:0000313" key="5">
    <source>
        <dbReference type="Proteomes" id="UP000031737"/>
    </source>
</evidence>
<name>A0A061IVY0_TRYRA</name>
<dbReference type="Gene3D" id="3.30.1470.10">
    <property type="entry name" value="Photosystem I PsaD, reaction center subunit II"/>
    <property type="match status" value="1"/>
</dbReference>
<protein>
    <recommendedName>
        <fullName evidence="3">WW domain-containing protein</fullName>
    </recommendedName>
</protein>
<dbReference type="OrthoDB" id="6344460at2759"/>
<dbReference type="VEuPathDB" id="TriTrypDB:TRSC58_05480"/>
<dbReference type="InterPro" id="IPR036020">
    <property type="entry name" value="WW_dom_sf"/>
</dbReference>
<evidence type="ECO:0000259" key="3">
    <source>
        <dbReference type="PROSITE" id="PS50020"/>
    </source>
</evidence>
<evidence type="ECO:0000256" key="2">
    <source>
        <dbReference type="SAM" id="MobiDB-lite"/>
    </source>
</evidence>
<feature type="coiled-coil region" evidence="1">
    <location>
        <begin position="554"/>
        <end position="581"/>
    </location>
</feature>
<dbReference type="PROSITE" id="PS50020">
    <property type="entry name" value="WW_DOMAIN_2"/>
    <property type="match status" value="1"/>
</dbReference>
<dbReference type="EMBL" id="AUPL01005480">
    <property type="protein sequence ID" value="ESL06839.1"/>
    <property type="molecule type" value="Genomic_DNA"/>
</dbReference>
<accession>A0A061IVY0</accession>
<dbReference type="PANTHER" id="PTHR21715:SF0">
    <property type="entry name" value="RH04127P"/>
    <property type="match status" value="1"/>
</dbReference>
<organism evidence="4 5">
    <name type="scientific">Trypanosoma rangeli SC58</name>
    <dbReference type="NCBI Taxonomy" id="429131"/>
    <lineage>
        <taxon>Eukaryota</taxon>
        <taxon>Discoba</taxon>
        <taxon>Euglenozoa</taxon>
        <taxon>Kinetoplastea</taxon>
        <taxon>Metakinetoplastina</taxon>
        <taxon>Trypanosomatida</taxon>
        <taxon>Trypanosomatidae</taxon>
        <taxon>Trypanosoma</taxon>
        <taxon>Herpetosoma</taxon>
    </lineage>
</organism>
<dbReference type="Pfam" id="PF00397">
    <property type="entry name" value="WW"/>
    <property type="match status" value="1"/>
</dbReference>
<sequence length="939" mass="107493">MRYYMTVIVESICSPQSHHLFLMSVVLDSVPNDNYEPSEEEIVEYGKWLGMHFPEDKPFLWIAREGLKAPLPEHWKACRSEKGELYYFNFKTGESNWDHPLDEQFRDLLKGEKLSPSPQSVANGAKRQHMKVNTEGKAVVEQNKPTEACVYSSGGKSTIRELRSLKLKKELSSDLCLNPKAGGNSSSDTSERCLEPIVLGKTKGVKDCSVLKQTRESVSSERSGGCLSSEKEVFQADLNEKLRQFQTEKLKEHRAARDEYEMKLKDSWHRYQKQQSEEYEKKLISYKDDLERKLIEEKNTIENTYADNIGKFTEEVEANLKLETKRIHHSLNEKYEREKHNLEKEWQEKLEDLRKSKILELDRLRDANPQALTELKQAGDELWETALSFVETYKKAQDAFLDKLTSTNASLSKLSNVALSKLIGSARESYDGELNIIKDSFQSEVEDIRRNFLGQVGLYQREHELLLQEKEKYEKEREALTNRPNTLLDNSALRHCVTCAAQWRMQDCQQYPNIEGLIEQKGDCVPTSKEEHVQVEKDAVGVRSEKELFESIVADMKEAQRKELEDVKRDLKQRAEEELKATLDEVWRERRHLRLEPSSEDKDEAFSLQGNGNVSPELKSEKELEKEHLAIALSDTTQKENLTAVLIEALRTVFAGSPFILPAPTSGSAAAASTCVNISGGVQQTNEKPCSNRASVSIPGGTEVKIINSQKDIDGFPVSFQEQKLLLAGEHQRVAEGKRFVDRQRLSLEERRYQLKLAKHQWKQDVRAAKEERVRASSKRGQLLNNIRLTLENQARGLKHDEVILRDSERWLLMKEQSVYQMEKQISELEEGKGYDTSINSSDTVALMTGFFKPTITSSGFCSHNLDAVQGVARKKSLNPLYTKTLGQIARRLEEVTSMMNRQQQRQSLPLPYENLPRQRSGQKLTRGTELHISESAAF</sequence>
<dbReference type="InterPro" id="IPR053233">
    <property type="entry name" value="ABRA-related"/>
</dbReference>
<dbReference type="PANTHER" id="PTHR21715">
    <property type="entry name" value="RH04127P"/>
    <property type="match status" value="1"/>
</dbReference>
<keyword evidence="5" id="KW-1185">Reference proteome</keyword>
<dbReference type="InterPro" id="IPR001202">
    <property type="entry name" value="WW_dom"/>
</dbReference>